<dbReference type="GO" id="GO:0015031">
    <property type="term" value="P:protein transport"/>
    <property type="evidence" value="ECO:0007669"/>
    <property type="project" value="UniProtKB-KW"/>
</dbReference>
<dbReference type="PANTHER" id="PTHR12960:SF0">
    <property type="entry name" value="MRNA EXPORT FACTOR GLE1"/>
    <property type="match status" value="1"/>
</dbReference>
<comment type="similarity">
    <text evidence="2">Belongs to the GLE1 family.</text>
</comment>
<keyword evidence="3" id="KW-0813">Transport</keyword>
<organism evidence="11 12">
    <name type="scientific">Entomortierella chlamydospora</name>
    <dbReference type="NCBI Taxonomy" id="101097"/>
    <lineage>
        <taxon>Eukaryota</taxon>
        <taxon>Fungi</taxon>
        <taxon>Fungi incertae sedis</taxon>
        <taxon>Mucoromycota</taxon>
        <taxon>Mortierellomycotina</taxon>
        <taxon>Mortierellomycetes</taxon>
        <taxon>Mortierellales</taxon>
        <taxon>Mortierellaceae</taxon>
        <taxon>Entomortierella</taxon>
    </lineage>
</organism>
<evidence type="ECO:0000256" key="2">
    <source>
        <dbReference type="ARBA" id="ARBA00011056"/>
    </source>
</evidence>
<dbReference type="InterPro" id="IPR012476">
    <property type="entry name" value="GLE1"/>
</dbReference>
<evidence type="ECO:0000313" key="11">
    <source>
        <dbReference type="EMBL" id="KAG0008564.1"/>
    </source>
</evidence>
<evidence type="ECO:0000256" key="9">
    <source>
        <dbReference type="ARBA" id="ARBA00026227"/>
    </source>
</evidence>
<dbReference type="AlphaFoldDB" id="A0A9P6MNL8"/>
<protein>
    <recommendedName>
        <fullName evidence="9">mRNA export factor GLE1</fullName>
    </recommendedName>
    <alternativeName>
        <fullName evidence="10">Nucleoporin GLE1</fullName>
    </alternativeName>
</protein>
<keyword evidence="6" id="KW-0811">Translocation</keyword>
<evidence type="ECO:0000256" key="6">
    <source>
        <dbReference type="ARBA" id="ARBA00023010"/>
    </source>
</evidence>
<comment type="caution">
    <text evidence="11">The sequence shown here is derived from an EMBL/GenBank/DDBJ whole genome shotgun (WGS) entry which is preliminary data.</text>
</comment>
<keyword evidence="7" id="KW-0906">Nuclear pore complex</keyword>
<evidence type="ECO:0000256" key="3">
    <source>
        <dbReference type="ARBA" id="ARBA00022448"/>
    </source>
</evidence>
<proteinExistence type="inferred from homology"/>
<evidence type="ECO:0000256" key="4">
    <source>
        <dbReference type="ARBA" id="ARBA00022816"/>
    </source>
</evidence>
<gene>
    <name evidence="11" type="ORF">BGZ80_003295</name>
</gene>
<keyword evidence="5" id="KW-0653">Protein transport</keyword>
<name>A0A9P6MNL8_9FUNG</name>
<evidence type="ECO:0000313" key="12">
    <source>
        <dbReference type="Proteomes" id="UP000703661"/>
    </source>
</evidence>
<dbReference type="GO" id="GO:0016973">
    <property type="term" value="P:poly(A)+ mRNA export from nucleus"/>
    <property type="evidence" value="ECO:0007669"/>
    <property type="project" value="InterPro"/>
</dbReference>
<evidence type="ECO:0000256" key="8">
    <source>
        <dbReference type="ARBA" id="ARBA00023242"/>
    </source>
</evidence>
<keyword evidence="8" id="KW-0539">Nucleus</keyword>
<dbReference type="InterPro" id="IPR038506">
    <property type="entry name" value="GLE1-like_sf"/>
</dbReference>
<dbReference type="GO" id="GO:0000822">
    <property type="term" value="F:inositol hexakisphosphate binding"/>
    <property type="evidence" value="ECO:0007669"/>
    <property type="project" value="TreeGrafter"/>
</dbReference>
<dbReference type="Gene3D" id="1.25.40.510">
    <property type="entry name" value="GLE1-like"/>
    <property type="match status" value="1"/>
</dbReference>
<keyword evidence="4" id="KW-0509">mRNA transport</keyword>
<dbReference type="GO" id="GO:0044614">
    <property type="term" value="C:nuclear pore cytoplasmic filaments"/>
    <property type="evidence" value="ECO:0007669"/>
    <property type="project" value="TreeGrafter"/>
</dbReference>
<reference evidence="11" key="1">
    <citation type="journal article" date="2020" name="Fungal Divers.">
        <title>Resolving the Mortierellaceae phylogeny through synthesis of multi-gene phylogenetics and phylogenomics.</title>
        <authorList>
            <person name="Vandepol N."/>
            <person name="Liber J."/>
            <person name="Desiro A."/>
            <person name="Na H."/>
            <person name="Kennedy M."/>
            <person name="Barry K."/>
            <person name="Grigoriev I.V."/>
            <person name="Miller A.N."/>
            <person name="O'Donnell K."/>
            <person name="Stajich J.E."/>
            <person name="Bonito G."/>
        </authorList>
    </citation>
    <scope>NUCLEOTIDE SEQUENCE</scope>
    <source>
        <strain evidence="11">NRRL 2769</strain>
    </source>
</reference>
<dbReference type="PANTHER" id="PTHR12960">
    <property type="entry name" value="GLE-1-RELATED"/>
    <property type="match status" value="1"/>
</dbReference>
<keyword evidence="12" id="KW-1185">Reference proteome</keyword>
<accession>A0A9P6MNL8</accession>
<evidence type="ECO:0000256" key="1">
    <source>
        <dbReference type="ARBA" id="ARBA00004567"/>
    </source>
</evidence>
<dbReference type="EMBL" id="JAAAID010001865">
    <property type="protein sequence ID" value="KAG0008564.1"/>
    <property type="molecule type" value="Genomic_DNA"/>
</dbReference>
<sequence>MPPRPITPALIAVFIEVCGNMYLGTYRNQANKVLRLLYEDFLPMIPKQGIDGKVRLKTLLDDFIKSGQIPVADGREFDK</sequence>
<dbReference type="Proteomes" id="UP000703661">
    <property type="component" value="Unassembled WGS sequence"/>
</dbReference>
<dbReference type="GO" id="GO:0005543">
    <property type="term" value="F:phospholipid binding"/>
    <property type="evidence" value="ECO:0007669"/>
    <property type="project" value="TreeGrafter"/>
</dbReference>
<dbReference type="GO" id="GO:0005737">
    <property type="term" value="C:cytoplasm"/>
    <property type="evidence" value="ECO:0007669"/>
    <property type="project" value="TreeGrafter"/>
</dbReference>
<evidence type="ECO:0000256" key="5">
    <source>
        <dbReference type="ARBA" id="ARBA00022927"/>
    </source>
</evidence>
<dbReference type="GO" id="GO:0031369">
    <property type="term" value="F:translation initiation factor binding"/>
    <property type="evidence" value="ECO:0007669"/>
    <property type="project" value="TreeGrafter"/>
</dbReference>
<evidence type="ECO:0000256" key="10">
    <source>
        <dbReference type="ARBA" id="ARBA00029983"/>
    </source>
</evidence>
<evidence type="ECO:0000256" key="7">
    <source>
        <dbReference type="ARBA" id="ARBA00023132"/>
    </source>
</evidence>
<comment type="subcellular location">
    <subcellularLocation>
        <location evidence="1">Nucleus</location>
        <location evidence="1">Nuclear pore complex</location>
    </subcellularLocation>
</comment>